<evidence type="ECO:0000256" key="9">
    <source>
        <dbReference type="SAM" id="Phobius"/>
    </source>
</evidence>
<dbReference type="OrthoDB" id="6500128at2759"/>
<comment type="subcellular location">
    <subcellularLocation>
        <location evidence="1">Membrane</location>
        <topology evidence="1">Multi-pass membrane protein</topology>
    </subcellularLocation>
</comment>
<feature type="domain" description="ABC transmembrane type-1" evidence="11">
    <location>
        <begin position="94"/>
        <end position="366"/>
    </location>
</feature>
<dbReference type="FunFam" id="1.20.1560.10:FF:000014">
    <property type="entry name" value="Multidrug resistance-associated protein member 4"/>
    <property type="match status" value="1"/>
</dbReference>
<dbReference type="PROSITE" id="PS50893">
    <property type="entry name" value="ABC_TRANSPORTER_2"/>
    <property type="match status" value="2"/>
</dbReference>
<dbReference type="InterPro" id="IPR044746">
    <property type="entry name" value="ABCC_6TM_D1"/>
</dbReference>
<sequence>MDFTKQNVNPNPRDRSTPLGLLFFTYTYGMFKKGYTKVLEVEDLYNPIKSDRSTLLGDRLERAWNKAYGKAKHKSKNPSLLWAIARAFWPEYTILGVTLTAMEVFSLAQPILLGQLLTYFRNNTDLTKEDALWYAGGIAFSSLCGTLLSNQYIMGAFHYGMKIRAACCALIYRKSLRLSKTALGETASGKIVNLLSNDVSRFDLVTIFVHHMWISPLVTLIITFLTWNDAGWAGIIGILTVFLIVPIQGYTGKLSAVYRKATALKTDERVRLMDEILSGIQVIKMYAWEKPFNKLIRYARKSELKIITKSSYVRGLYMTFNLFTTRLALFATLLTIVLMDQPITASKVFVIMSYLNIVSQTMSQMFVRGISEMAELFVAIKRLEEFMLNDEYVSVVPRKNNNEYVSNKHLVHLQDLTVKWNARLSDNALNSINLDVNKGDLVGIIGPVGSGKSSLLQTILGELELVDGKIEVNGTISYASQEAWVFAATVRQNILFGSEYDKKRYTDVVNACALAKDFEQFSNGDLTIVGDRGASLSGGQKARINLARAIYREADIYLLDDPLSAVDIHVSKHLYDLCINGYLYNKTRILVTHQVHHLKDADHIVILNNGRIENEGTFSSLSGSDNLYAKLLTSEPEFTEEEKQKITDFAKKDRKMSMKSIKSLASAMSELSIPEAILAEQEQDSEEEEEREIKMKDLQEESSKGKVKGNLFLKYCQAGGNICFVFMVFLLYLLTQAAAMCVDYFVTFWVKTEEYKTINFSLNSTTNSTDDVEVVNTSPYPFDAIHWEKTLFLYIYITLIVGLFLLALLRSMSFYKLAMISSQKLHDSIFSSVINASMRFFDTNPSGRILNRFSKDIGAVDELLPKAILDASQLILMSLGSIILITVVNPIFLGLVAIIGVICLVFRHVYLRTSKNIKRLEGIMRSPVFTHLNATLNGLTTIRAFKAERILRDEFDRHQDYHTSAWFMFIAASSSFGFYMDLLCFAFITLITFSFLVFSEDIDMTGGDVGLAITQAISLSMMVQWGLRQSAEVANQLMSVERVLEYTQLPSEKQPSIPKQPPKNWPAKGEIKFEDMGLRYDEFGALVLKQLNLKIEPNEKIGIVGRTGAGKSSLISALFRLAPVEGAIKIDDIDTKDIHLEQLRSHISIIPQDPVLFSGTLRYNLDPFEEYPDDVLYKAIEDVELKDPANIINRLENRVMDGGANYSVGQRQLICLARAIVRNNKILMLDEATANVDPQTDSLIQKTIRRKFANCTVLTVAHRLNTIMDSDKVLVMDAGTMIEFDHPHNLLKNPNSVFNHMVDESGRGLSEQLRKIAKDSFQRQLSLPE</sequence>
<dbReference type="SUPFAM" id="SSF52540">
    <property type="entry name" value="P-loop containing nucleoside triphosphate hydrolases"/>
    <property type="match status" value="2"/>
</dbReference>
<dbReference type="EMBL" id="OU892280">
    <property type="protein sequence ID" value="CAG9767682.1"/>
    <property type="molecule type" value="Genomic_DNA"/>
</dbReference>
<evidence type="ECO:0000256" key="4">
    <source>
        <dbReference type="ARBA" id="ARBA00022692"/>
    </source>
</evidence>
<evidence type="ECO:0000256" key="6">
    <source>
        <dbReference type="ARBA" id="ARBA00022840"/>
    </source>
</evidence>
<name>A0A9N9QP90_9CUCU</name>
<dbReference type="PROSITE" id="PS50929">
    <property type="entry name" value="ABC_TM1F"/>
    <property type="match status" value="2"/>
</dbReference>
<dbReference type="GO" id="GO:0140359">
    <property type="term" value="F:ABC-type transporter activity"/>
    <property type="evidence" value="ECO:0007669"/>
    <property type="project" value="InterPro"/>
</dbReference>
<keyword evidence="6" id="KW-0067">ATP-binding</keyword>
<reference evidence="12" key="1">
    <citation type="submission" date="2022-01" db="EMBL/GenBank/DDBJ databases">
        <authorList>
            <person name="King R."/>
        </authorList>
    </citation>
    <scope>NUCLEOTIDE SEQUENCE</scope>
</reference>
<dbReference type="PANTHER" id="PTHR24223">
    <property type="entry name" value="ATP-BINDING CASSETTE SUB-FAMILY C"/>
    <property type="match status" value="1"/>
</dbReference>
<keyword evidence="7 9" id="KW-1133">Transmembrane helix</keyword>
<dbReference type="GO" id="GO:0005524">
    <property type="term" value="F:ATP binding"/>
    <property type="evidence" value="ECO:0007669"/>
    <property type="project" value="UniProtKB-KW"/>
</dbReference>
<dbReference type="PROSITE" id="PS00211">
    <property type="entry name" value="ABC_TRANSPORTER_1"/>
    <property type="match status" value="2"/>
</dbReference>
<dbReference type="CDD" id="cd03250">
    <property type="entry name" value="ABCC_MRP_domain1"/>
    <property type="match status" value="1"/>
</dbReference>
<feature type="transmembrane region" description="Helical" evidence="9">
    <location>
        <begin position="92"/>
        <end position="112"/>
    </location>
</feature>
<dbReference type="GO" id="GO:0016887">
    <property type="term" value="F:ATP hydrolysis activity"/>
    <property type="evidence" value="ECO:0007669"/>
    <property type="project" value="InterPro"/>
</dbReference>
<feature type="transmembrane region" description="Helical" evidence="9">
    <location>
        <begin position="231"/>
        <end position="250"/>
    </location>
</feature>
<feature type="transmembrane region" description="Helical" evidence="9">
    <location>
        <begin position="891"/>
        <end position="910"/>
    </location>
</feature>
<feature type="domain" description="ABC transporter" evidence="10">
    <location>
        <begin position="411"/>
        <end position="634"/>
    </location>
</feature>
<feature type="transmembrane region" description="Helical" evidence="9">
    <location>
        <begin position="315"/>
        <end position="339"/>
    </location>
</feature>
<dbReference type="InterPro" id="IPR011527">
    <property type="entry name" value="ABC1_TM_dom"/>
</dbReference>
<feature type="transmembrane region" description="Helical" evidence="9">
    <location>
        <begin position="132"/>
        <end position="154"/>
    </location>
</feature>
<feature type="domain" description="ABC transmembrane type-1" evidence="11">
    <location>
        <begin position="726"/>
        <end position="1039"/>
    </location>
</feature>
<dbReference type="FunFam" id="1.20.1560.10:FF:000026">
    <property type="entry name" value="Multidrug resistance-associated protein lethal(2)03659"/>
    <property type="match status" value="1"/>
</dbReference>
<proteinExistence type="inferred from homology"/>
<evidence type="ECO:0000259" key="10">
    <source>
        <dbReference type="PROSITE" id="PS50893"/>
    </source>
</evidence>
<dbReference type="InterPro" id="IPR003593">
    <property type="entry name" value="AAA+_ATPase"/>
</dbReference>
<dbReference type="InterPro" id="IPR017871">
    <property type="entry name" value="ABC_transporter-like_CS"/>
</dbReference>
<dbReference type="GO" id="GO:0016020">
    <property type="term" value="C:membrane"/>
    <property type="evidence" value="ECO:0007669"/>
    <property type="project" value="UniProtKB-SubCell"/>
</dbReference>
<dbReference type="SMART" id="SM00382">
    <property type="entry name" value="AAA"/>
    <property type="match status" value="2"/>
</dbReference>
<evidence type="ECO:0000256" key="7">
    <source>
        <dbReference type="ARBA" id="ARBA00022989"/>
    </source>
</evidence>
<dbReference type="InterPro" id="IPR027417">
    <property type="entry name" value="P-loop_NTPase"/>
</dbReference>
<feature type="domain" description="ABC transporter" evidence="10">
    <location>
        <begin position="1071"/>
        <end position="1303"/>
    </location>
</feature>
<keyword evidence="3" id="KW-0813">Transport</keyword>
<evidence type="ECO:0000256" key="8">
    <source>
        <dbReference type="ARBA" id="ARBA00023136"/>
    </source>
</evidence>
<evidence type="ECO:0000256" key="5">
    <source>
        <dbReference type="ARBA" id="ARBA00022741"/>
    </source>
</evidence>
<evidence type="ECO:0000313" key="12">
    <source>
        <dbReference type="EMBL" id="CAG9767682.1"/>
    </source>
</evidence>
<evidence type="ECO:0000259" key="11">
    <source>
        <dbReference type="PROSITE" id="PS50929"/>
    </source>
</evidence>
<keyword evidence="4 9" id="KW-0812">Transmembrane</keyword>
<feature type="transmembrane region" description="Helical" evidence="9">
    <location>
        <begin position="791"/>
        <end position="809"/>
    </location>
</feature>
<dbReference type="Gene3D" id="3.40.50.300">
    <property type="entry name" value="P-loop containing nucleotide triphosphate hydrolases"/>
    <property type="match status" value="2"/>
</dbReference>
<dbReference type="InterPro" id="IPR050173">
    <property type="entry name" value="ABC_transporter_C-like"/>
</dbReference>
<organism evidence="12 13">
    <name type="scientific">Ceutorhynchus assimilis</name>
    <name type="common">cabbage seed weevil</name>
    <dbReference type="NCBI Taxonomy" id="467358"/>
    <lineage>
        <taxon>Eukaryota</taxon>
        <taxon>Metazoa</taxon>
        <taxon>Ecdysozoa</taxon>
        <taxon>Arthropoda</taxon>
        <taxon>Hexapoda</taxon>
        <taxon>Insecta</taxon>
        <taxon>Pterygota</taxon>
        <taxon>Neoptera</taxon>
        <taxon>Endopterygota</taxon>
        <taxon>Coleoptera</taxon>
        <taxon>Polyphaga</taxon>
        <taxon>Cucujiformia</taxon>
        <taxon>Curculionidae</taxon>
        <taxon>Ceutorhynchinae</taxon>
        <taxon>Ceutorhynchus</taxon>
    </lineage>
</organism>
<keyword evidence="13" id="KW-1185">Reference proteome</keyword>
<dbReference type="Pfam" id="PF00005">
    <property type="entry name" value="ABC_tran"/>
    <property type="match status" value="2"/>
</dbReference>
<accession>A0A9N9QP90</accession>
<keyword evidence="5" id="KW-0547">Nucleotide-binding</keyword>
<evidence type="ECO:0000256" key="2">
    <source>
        <dbReference type="ARBA" id="ARBA00009726"/>
    </source>
</evidence>
<dbReference type="Pfam" id="PF00664">
    <property type="entry name" value="ABC_membrane"/>
    <property type="match status" value="2"/>
</dbReference>
<dbReference type="CDD" id="cd18579">
    <property type="entry name" value="ABC_6TM_ABCC_D1"/>
    <property type="match status" value="1"/>
</dbReference>
<evidence type="ECO:0000256" key="1">
    <source>
        <dbReference type="ARBA" id="ARBA00004141"/>
    </source>
</evidence>
<keyword evidence="8 9" id="KW-0472">Membrane</keyword>
<dbReference type="Gene3D" id="1.20.1560.10">
    <property type="entry name" value="ABC transporter type 1, transmembrane domain"/>
    <property type="match status" value="2"/>
</dbReference>
<dbReference type="PANTHER" id="PTHR24223:SF456">
    <property type="entry name" value="MULTIDRUG RESISTANCE-ASSOCIATED PROTEIN LETHAL(2)03659"/>
    <property type="match status" value="1"/>
</dbReference>
<feature type="transmembrane region" description="Helical" evidence="9">
    <location>
        <begin position="722"/>
        <end position="746"/>
    </location>
</feature>
<evidence type="ECO:0000256" key="3">
    <source>
        <dbReference type="ARBA" id="ARBA00022448"/>
    </source>
</evidence>
<feature type="transmembrane region" description="Helical" evidence="9">
    <location>
        <begin position="204"/>
        <end position="225"/>
    </location>
</feature>
<dbReference type="FunFam" id="3.40.50.300:FF:000163">
    <property type="entry name" value="Multidrug resistance-associated protein member 4"/>
    <property type="match status" value="1"/>
</dbReference>
<evidence type="ECO:0000313" key="13">
    <source>
        <dbReference type="Proteomes" id="UP001152799"/>
    </source>
</evidence>
<dbReference type="SUPFAM" id="SSF90123">
    <property type="entry name" value="ABC transporter transmembrane region"/>
    <property type="match status" value="2"/>
</dbReference>
<dbReference type="Proteomes" id="UP001152799">
    <property type="component" value="Chromosome 4"/>
</dbReference>
<gene>
    <name evidence="12" type="ORF">CEUTPL_LOCUS8241</name>
</gene>
<dbReference type="InterPro" id="IPR036640">
    <property type="entry name" value="ABC1_TM_sf"/>
</dbReference>
<dbReference type="CDD" id="cd03244">
    <property type="entry name" value="ABCC_MRP_domain2"/>
    <property type="match status" value="1"/>
</dbReference>
<dbReference type="InterPro" id="IPR003439">
    <property type="entry name" value="ABC_transporter-like_ATP-bd"/>
</dbReference>
<comment type="similarity">
    <text evidence="2">Belongs to the ABC transporter superfamily. ABCC family. Conjugate transporter (TC 3.A.1.208) subfamily.</text>
</comment>
<dbReference type="FunFam" id="3.40.50.300:FF:000482">
    <property type="entry name" value="Multidrug resistance-associated protein member 4"/>
    <property type="match status" value="1"/>
</dbReference>
<protein>
    <submittedName>
        <fullName evidence="12">Uncharacterized protein</fullName>
    </submittedName>
</protein>
<feature type="transmembrane region" description="Helical" evidence="9">
    <location>
        <begin position="976"/>
        <end position="997"/>
    </location>
</feature>